<comment type="caution">
    <text evidence="1">The sequence shown here is derived from an EMBL/GenBank/DDBJ whole genome shotgun (WGS) entry which is preliminary data.</text>
</comment>
<gene>
    <name evidence="1" type="ORF">CEXT_223181</name>
</gene>
<dbReference type="AlphaFoldDB" id="A0AAV4MDW3"/>
<dbReference type="Proteomes" id="UP001054945">
    <property type="component" value="Unassembled WGS sequence"/>
</dbReference>
<evidence type="ECO:0000313" key="1">
    <source>
        <dbReference type="EMBL" id="GIX69611.1"/>
    </source>
</evidence>
<keyword evidence="2" id="KW-1185">Reference proteome</keyword>
<accession>A0AAV4MDW3</accession>
<name>A0AAV4MDW3_CAEEX</name>
<proteinExistence type="predicted"/>
<organism evidence="1 2">
    <name type="scientific">Caerostris extrusa</name>
    <name type="common">Bark spider</name>
    <name type="synonym">Caerostris bankana</name>
    <dbReference type="NCBI Taxonomy" id="172846"/>
    <lineage>
        <taxon>Eukaryota</taxon>
        <taxon>Metazoa</taxon>
        <taxon>Ecdysozoa</taxon>
        <taxon>Arthropoda</taxon>
        <taxon>Chelicerata</taxon>
        <taxon>Arachnida</taxon>
        <taxon>Araneae</taxon>
        <taxon>Araneomorphae</taxon>
        <taxon>Entelegynae</taxon>
        <taxon>Araneoidea</taxon>
        <taxon>Araneidae</taxon>
        <taxon>Caerostris</taxon>
    </lineage>
</organism>
<sequence>MLPLFPEPAPPISTNERLFWWAHLKWEIRWLHCFIPPPPPPPLPPPHPPIHAKIFIHNFLASHFDTSL</sequence>
<evidence type="ECO:0000313" key="2">
    <source>
        <dbReference type="Proteomes" id="UP001054945"/>
    </source>
</evidence>
<protein>
    <submittedName>
        <fullName evidence="1">Uncharacterized protein</fullName>
    </submittedName>
</protein>
<reference evidence="1 2" key="1">
    <citation type="submission" date="2021-06" db="EMBL/GenBank/DDBJ databases">
        <title>Caerostris extrusa draft genome.</title>
        <authorList>
            <person name="Kono N."/>
            <person name="Arakawa K."/>
        </authorList>
    </citation>
    <scope>NUCLEOTIDE SEQUENCE [LARGE SCALE GENOMIC DNA]</scope>
</reference>
<dbReference type="EMBL" id="BPLR01019601">
    <property type="protein sequence ID" value="GIX69611.1"/>
    <property type="molecule type" value="Genomic_DNA"/>
</dbReference>